<feature type="region of interest" description="Disordered" evidence="9">
    <location>
        <begin position="750"/>
        <end position="790"/>
    </location>
</feature>
<evidence type="ECO:0000313" key="12">
    <source>
        <dbReference type="EMBL" id="MFC5729067.1"/>
    </source>
</evidence>
<evidence type="ECO:0000256" key="2">
    <source>
        <dbReference type="ARBA" id="ARBA00022670"/>
    </source>
</evidence>
<evidence type="ECO:0000256" key="4">
    <source>
        <dbReference type="ARBA" id="ARBA00022679"/>
    </source>
</evidence>
<comment type="catalytic activity">
    <reaction evidence="7">
        <text>Preferential cleavage: (Ac)2-L-Lys-D-Ala-|-D-Ala. Also transpeptidation of peptidyl-alanyl moieties that are N-acyl substituents of D-alanine.</text>
        <dbReference type="EC" id="3.4.16.4"/>
    </reaction>
</comment>
<dbReference type="Gene3D" id="3.40.710.10">
    <property type="entry name" value="DD-peptidase/beta-lactamase superfamily"/>
    <property type="match status" value="1"/>
</dbReference>
<dbReference type="InterPro" id="IPR005543">
    <property type="entry name" value="PASTA_dom"/>
</dbReference>
<protein>
    <submittedName>
        <fullName evidence="12">Penicillin-binding protein</fullName>
    </submittedName>
</protein>
<proteinExistence type="predicted"/>
<keyword evidence="4" id="KW-0808">Transferase</keyword>
<dbReference type="Gene3D" id="1.10.3810.10">
    <property type="entry name" value="Biosynthetic peptidoglycan transglycosylase-like"/>
    <property type="match status" value="1"/>
</dbReference>
<keyword evidence="6" id="KW-0511">Multifunctional enzyme</keyword>
<dbReference type="InterPro" id="IPR023346">
    <property type="entry name" value="Lysozyme-like_dom_sf"/>
</dbReference>
<gene>
    <name evidence="12" type="ORF">ACFPQB_09050</name>
</gene>
<keyword evidence="3" id="KW-0328">Glycosyltransferase</keyword>
<dbReference type="InterPro" id="IPR036950">
    <property type="entry name" value="PBP_transglycosylase"/>
</dbReference>
<evidence type="ECO:0000256" key="1">
    <source>
        <dbReference type="ARBA" id="ARBA00022645"/>
    </source>
</evidence>
<dbReference type="PANTHER" id="PTHR32282:SF33">
    <property type="entry name" value="PEPTIDOGLYCAN GLYCOSYLTRANSFERASE"/>
    <property type="match status" value="1"/>
</dbReference>
<evidence type="ECO:0000313" key="13">
    <source>
        <dbReference type="Proteomes" id="UP001596072"/>
    </source>
</evidence>
<reference evidence="13" key="1">
    <citation type="journal article" date="2019" name="Int. J. Syst. Evol. Microbiol.">
        <title>The Global Catalogue of Microorganisms (GCM) 10K type strain sequencing project: providing services to taxonomists for standard genome sequencing and annotation.</title>
        <authorList>
            <consortium name="The Broad Institute Genomics Platform"/>
            <consortium name="The Broad Institute Genome Sequencing Center for Infectious Disease"/>
            <person name="Wu L."/>
            <person name="Ma J."/>
        </authorList>
    </citation>
    <scope>NUCLEOTIDE SEQUENCE [LARGE SCALE GENOMIC DNA]</scope>
    <source>
        <strain evidence="13">YIM 94188</strain>
    </source>
</reference>
<dbReference type="InterPro" id="IPR050396">
    <property type="entry name" value="Glycosyltr_51/Transpeptidase"/>
</dbReference>
<keyword evidence="10" id="KW-1133">Transmembrane helix</keyword>
<keyword evidence="1" id="KW-0121">Carboxypeptidase</keyword>
<evidence type="ECO:0000256" key="8">
    <source>
        <dbReference type="ARBA" id="ARBA00049902"/>
    </source>
</evidence>
<dbReference type="Proteomes" id="UP001596072">
    <property type="component" value="Unassembled WGS sequence"/>
</dbReference>
<feature type="compositionally biased region" description="Gly residues" evidence="9">
    <location>
        <begin position="776"/>
        <end position="790"/>
    </location>
</feature>
<dbReference type="RefSeq" id="WP_168798217.1">
    <property type="nucleotide sequence ID" value="NZ_JBHSNS010000003.1"/>
</dbReference>
<dbReference type="SUPFAM" id="SSF53955">
    <property type="entry name" value="Lysozyme-like"/>
    <property type="match status" value="1"/>
</dbReference>
<dbReference type="SMART" id="SM00740">
    <property type="entry name" value="PASTA"/>
    <property type="match status" value="1"/>
</dbReference>
<feature type="transmembrane region" description="Helical" evidence="10">
    <location>
        <begin position="20"/>
        <end position="45"/>
    </location>
</feature>
<dbReference type="PROSITE" id="PS51178">
    <property type="entry name" value="PASTA"/>
    <property type="match status" value="1"/>
</dbReference>
<sequence length="790" mass="85282">MSRTRFDGLPPRKVASHLGVMLLVSVVLGVVVSGLAIPFAGVAGFTSRNLAESVDDLPQELETEQLPQRTEIKDRSGKTIATLYDQNRVNVPLRQISRTMVQAIVAIEDYRFYQHGALDLKGTMRALLTNQAADGVVQGGSSITQQLVKLTLLNQADTDAERKAAIDDTYARKLRELRYAIALEKRHSKDWILERYLNTAYFGDGAYGVQAAAQHYFNVNAKDLDLRQSALLAGLVKSPEAYNPRKNRAQARVRRDVVLDRMAQLSVVTQEQADRVKARKLGLDLQSKPNGCVNSQAQFFCDYVVRWLKTDKSLGATAEERERMIFSGGLTVRTTIDMRFQKAAQDSVNAQVFKDDQAVGALALIEPGTGNVRGLAQSRPMGTKKNQGQTFLNYTVPKEYGDANGFQAGSTFKAFVLAAAIDQGIPLNTRIPSPSPKSFRLADFQTCDGPYQSSEIWSPKNSTGEGTFDLYTGTRQSINTFFVQLEQNLEGGVCQPWQLARRLGVQIGKEAMVPSFTLGINDVSPLEMAEAYATFAARGVHCAARPVMRIEDADGNVLKKYDKHCTQELPGPVADAVNDVLRGVVEPGGFGQALNPGQPAAGKTGTVNENKSVWFVGYTPNLAGAAVVAGANREGTQITLDGQSIGGYTRYTTAGSTTAGPIWGGAFGPIAQWLPDEDFTRPSGQDIRGLLMTVPQVGGRSYEDAAAELKGMGFNVASNGTVDSSYAQGLVAYSAPGAGEQQAAGDTITLYISDGSPKPERKRRQRDNNNNDDRGNGGGRGNGNGGRGGD</sequence>
<feature type="compositionally biased region" description="Basic and acidic residues" evidence="9">
    <location>
        <begin position="766"/>
        <end position="775"/>
    </location>
</feature>
<comment type="catalytic activity">
    <reaction evidence="8">
        <text>[GlcNAc-(1-&gt;4)-Mur2Ac(oyl-L-Ala-gamma-D-Glu-L-Lys-D-Ala-D-Ala)](n)-di-trans,octa-cis-undecaprenyl diphosphate + beta-D-GlcNAc-(1-&gt;4)-Mur2Ac(oyl-L-Ala-gamma-D-Glu-L-Lys-D-Ala-D-Ala)-di-trans,octa-cis-undecaprenyl diphosphate = [GlcNAc-(1-&gt;4)-Mur2Ac(oyl-L-Ala-gamma-D-Glu-L-Lys-D-Ala-D-Ala)](n+1)-di-trans,octa-cis-undecaprenyl diphosphate + di-trans,octa-cis-undecaprenyl diphosphate + H(+)</text>
        <dbReference type="Rhea" id="RHEA:23708"/>
        <dbReference type="Rhea" id="RHEA-COMP:9602"/>
        <dbReference type="Rhea" id="RHEA-COMP:9603"/>
        <dbReference type="ChEBI" id="CHEBI:15378"/>
        <dbReference type="ChEBI" id="CHEBI:58405"/>
        <dbReference type="ChEBI" id="CHEBI:60033"/>
        <dbReference type="ChEBI" id="CHEBI:78435"/>
        <dbReference type="EC" id="2.4.99.28"/>
    </reaction>
</comment>
<evidence type="ECO:0000259" key="11">
    <source>
        <dbReference type="PROSITE" id="PS51178"/>
    </source>
</evidence>
<evidence type="ECO:0000256" key="6">
    <source>
        <dbReference type="ARBA" id="ARBA00023268"/>
    </source>
</evidence>
<keyword evidence="10" id="KW-0472">Membrane</keyword>
<dbReference type="InterPro" id="IPR012338">
    <property type="entry name" value="Beta-lactam/transpept-like"/>
</dbReference>
<keyword evidence="13" id="KW-1185">Reference proteome</keyword>
<organism evidence="12 13">
    <name type="scientific">Nocardioides vastitatis</name>
    <dbReference type="NCBI Taxonomy" id="2568655"/>
    <lineage>
        <taxon>Bacteria</taxon>
        <taxon>Bacillati</taxon>
        <taxon>Actinomycetota</taxon>
        <taxon>Actinomycetes</taxon>
        <taxon>Propionibacteriales</taxon>
        <taxon>Nocardioidaceae</taxon>
        <taxon>Nocardioides</taxon>
    </lineage>
</organism>
<dbReference type="Gene3D" id="3.30.10.20">
    <property type="match status" value="1"/>
</dbReference>
<dbReference type="EMBL" id="JBHSNS010000003">
    <property type="protein sequence ID" value="MFC5729067.1"/>
    <property type="molecule type" value="Genomic_DNA"/>
</dbReference>
<evidence type="ECO:0000256" key="5">
    <source>
        <dbReference type="ARBA" id="ARBA00022801"/>
    </source>
</evidence>
<comment type="caution">
    <text evidence="12">The sequence shown here is derived from an EMBL/GenBank/DDBJ whole genome shotgun (WGS) entry which is preliminary data.</text>
</comment>
<keyword evidence="5" id="KW-0378">Hydrolase</keyword>
<name>A0ABW0ZG96_9ACTN</name>
<keyword evidence="2" id="KW-0645">Protease</keyword>
<evidence type="ECO:0000256" key="7">
    <source>
        <dbReference type="ARBA" id="ARBA00034000"/>
    </source>
</evidence>
<keyword evidence="10" id="KW-0812">Transmembrane</keyword>
<dbReference type="PANTHER" id="PTHR32282">
    <property type="entry name" value="BINDING PROTEIN TRANSPEPTIDASE, PUTATIVE-RELATED"/>
    <property type="match status" value="1"/>
</dbReference>
<evidence type="ECO:0000256" key="10">
    <source>
        <dbReference type="SAM" id="Phobius"/>
    </source>
</evidence>
<dbReference type="Pfam" id="PF00912">
    <property type="entry name" value="Transgly"/>
    <property type="match status" value="1"/>
</dbReference>
<dbReference type="InterPro" id="IPR001264">
    <property type="entry name" value="Glyco_trans_51"/>
</dbReference>
<evidence type="ECO:0000256" key="3">
    <source>
        <dbReference type="ARBA" id="ARBA00022676"/>
    </source>
</evidence>
<evidence type="ECO:0000256" key="9">
    <source>
        <dbReference type="SAM" id="MobiDB-lite"/>
    </source>
</evidence>
<dbReference type="Pfam" id="PF03793">
    <property type="entry name" value="PASTA"/>
    <property type="match status" value="1"/>
</dbReference>
<dbReference type="CDD" id="cd06577">
    <property type="entry name" value="PASTA_pknB"/>
    <property type="match status" value="1"/>
</dbReference>
<feature type="domain" description="PASTA" evidence="11">
    <location>
        <begin position="686"/>
        <end position="754"/>
    </location>
</feature>
<dbReference type="Pfam" id="PF00905">
    <property type="entry name" value="Transpeptidase"/>
    <property type="match status" value="1"/>
</dbReference>
<accession>A0ABW0ZG96</accession>
<dbReference type="SUPFAM" id="SSF56601">
    <property type="entry name" value="beta-lactamase/transpeptidase-like"/>
    <property type="match status" value="1"/>
</dbReference>
<dbReference type="InterPro" id="IPR001460">
    <property type="entry name" value="PCN-bd_Tpept"/>
</dbReference>